<accession>A0AAV1YY06</accession>
<name>A0AAV1YY06_9ARAC</name>
<dbReference type="EMBL" id="CAXIEN010000007">
    <property type="protein sequence ID" value="CAL1262822.1"/>
    <property type="molecule type" value="Genomic_DNA"/>
</dbReference>
<organism evidence="1 2">
    <name type="scientific">Larinioides sclopetarius</name>
    <dbReference type="NCBI Taxonomy" id="280406"/>
    <lineage>
        <taxon>Eukaryota</taxon>
        <taxon>Metazoa</taxon>
        <taxon>Ecdysozoa</taxon>
        <taxon>Arthropoda</taxon>
        <taxon>Chelicerata</taxon>
        <taxon>Arachnida</taxon>
        <taxon>Araneae</taxon>
        <taxon>Araneomorphae</taxon>
        <taxon>Entelegynae</taxon>
        <taxon>Araneoidea</taxon>
        <taxon>Araneidae</taxon>
        <taxon>Larinioides</taxon>
    </lineage>
</organism>
<evidence type="ECO:0000313" key="2">
    <source>
        <dbReference type="Proteomes" id="UP001497382"/>
    </source>
</evidence>
<evidence type="ECO:0000313" key="1">
    <source>
        <dbReference type="EMBL" id="CAL1262822.1"/>
    </source>
</evidence>
<protein>
    <submittedName>
        <fullName evidence="1">Uncharacterized protein</fullName>
    </submittedName>
</protein>
<dbReference type="Proteomes" id="UP001497382">
    <property type="component" value="Unassembled WGS sequence"/>
</dbReference>
<proteinExistence type="predicted"/>
<gene>
    <name evidence="1" type="ORF">LARSCL_LOCUS1213</name>
</gene>
<reference evidence="1 2" key="1">
    <citation type="submission" date="2024-04" db="EMBL/GenBank/DDBJ databases">
        <authorList>
            <person name="Rising A."/>
            <person name="Reimegard J."/>
            <person name="Sonavane S."/>
            <person name="Akerstrom W."/>
            <person name="Nylinder S."/>
            <person name="Hedman E."/>
            <person name="Kallberg Y."/>
        </authorList>
    </citation>
    <scope>NUCLEOTIDE SEQUENCE [LARGE SCALE GENOMIC DNA]</scope>
</reference>
<dbReference type="AlphaFoldDB" id="A0AAV1YY06"/>
<comment type="caution">
    <text evidence="1">The sequence shown here is derived from an EMBL/GenBank/DDBJ whole genome shotgun (WGS) entry which is preliminary data.</text>
</comment>
<sequence>MPLVRLALTCSRPHSEKDNDAARQKHTSCQQKIVRTSISYLRLMSEKC</sequence>
<keyword evidence="2" id="KW-1185">Reference proteome</keyword>